<sequence length="565" mass="61908">MGIAVLEDKSGLPHVPGTVLLNDSAAHAEGAVQVLKHGTGSDTNIVLSPQPSEDPNDPLNWPLWRKELIIGILSLGAMLNAGTNGPLLNASYFEMSEQLGLPITTVVLASGYNLLAAGCVGPFVAAFSRKYGKRPVFLVSTLLDIIGTAIGEARVDYKYLLAARIIQGFSTSAFESLIVATVGDIYFVHQRGLRISFINFILNSASSLASIICGLVFANLGWLWLFHLFQIFLVIQFVAMFLFCPETTYIRDQRYETDETKEEKLDELAKVEEHNREVSPAAIPKKKTFVQSLAVWTGMYSQDSFFKFLIGPFITLLNPAACYAIIVSGLLNSWYVGSAIILAGIFAGPPWNYGAASIGYLGAGPFIGGMIGSIFVGWLSDPVIKWIAKRNNGVYEPEFRLVFMSLALVFCTVGMFLFGYTMSIGASSALCAFFQGVMMVGVLIGIFATLSYALDAFRSQSNEIFIMNMLFKVNASSITNGTEHMLMLIRTQNFMFYGLSSFANNWVAAKGPTEIMYVFGGTSAFMCLLAIPTYMFGKRMRSWWARNDLFVKFGMETTGPKPEAG</sequence>
<proteinExistence type="predicted"/>
<comment type="caution">
    <text evidence="1">The sequence shown here is derived from an EMBL/GenBank/DDBJ whole genome shotgun (WGS) entry which is preliminary data.</text>
</comment>
<dbReference type="EMBL" id="JAUTXU010000154">
    <property type="protein sequence ID" value="KAK3703219.1"/>
    <property type="molecule type" value="Genomic_DNA"/>
</dbReference>
<organism evidence="1 2">
    <name type="scientific">Vermiconidia calcicola</name>
    <dbReference type="NCBI Taxonomy" id="1690605"/>
    <lineage>
        <taxon>Eukaryota</taxon>
        <taxon>Fungi</taxon>
        <taxon>Dikarya</taxon>
        <taxon>Ascomycota</taxon>
        <taxon>Pezizomycotina</taxon>
        <taxon>Dothideomycetes</taxon>
        <taxon>Dothideomycetidae</taxon>
        <taxon>Mycosphaerellales</taxon>
        <taxon>Extremaceae</taxon>
        <taxon>Vermiconidia</taxon>
    </lineage>
</organism>
<evidence type="ECO:0000313" key="2">
    <source>
        <dbReference type="Proteomes" id="UP001281147"/>
    </source>
</evidence>
<evidence type="ECO:0000313" key="1">
    <source>
        <dbReference type="EMBL" id="KAK3703219.1"/>
    </source>
</evidence>
<accession>A0ACC3MUQ2</accession>
<protein>
    <submittedName>
        <fullName evidence="1">Uncharacterized protein</fullName>
    </submittedName>
</protein>
<reference evidence="1" key="1">
    <citation type="submission" date="2023-07" db="EMBL/GenBank/DDBJ databases">
        <title>Black Yeasts Isolated from many extreme environments.</title>
        <authorList>
            <person name="Coleine C."/>
            <person name="Stajich J.E."/>
            <person name="Selbmann L."/>
        </authorList>
    </citation>
    <scope>NUCLEOTIDE SEQUENCE</scope>
    <source>
        <strain evidence="1">CCFEE 5714</strain>
    </source>
</reference>
<gene>
    <name evidence="1" type="ORF">LTR37_014559</name>
</gene>
<name>A0ACC3MUQ2_9PEZI</name>
<keyword evidence="2" id="KW-1185">Reference proteome</keyword>
<dbReference type="Proteomes" id="UP001281147">
    <property type="component" value="Unassembled WGS sequence"/>
</dbReference>